<gene>
    <name evidence="1" type="ORF">HMPREF9248_0346</name>
</gene>
<keyword evidence="2" id="KW-1185">Reference proteome</keyword>
<organism evidence="1 2">
    <name type="scientific">Fannyhessea vaginae PB189-T1-4</name>
    <dbReference type="NCBI Taxonomy" id="866774"/>
    <lineage>
        <taxon>Bacteria</taxon>
        <taxon>Bacillati</taxon>
        <taxon>Actinomycetota</taxon>
        <taxon>Coriobacteriia</taxon>
        <taxon>Coriobacteriales</taxon>
        <taxon>Atopobiaceae</taxon>
        <taxon>Fannyhessea</taxon>
    </lineage>
</organism>
<comment type="caution">
    <text evidence="1">The sequence shown here is derived from an EMBL/GenBank/DDBJ whole genome shotgun (WGS) entry which is preliminary data.</text>
</comment>
<evidence type="ECO:0000313" key="2">
    <source>
        <dbReference type="Proteomes" id="UP000004431"/>
    </source>
</evidence>
<reference evidence="1 2" key="1">
    <citation type="submission" date="2010-08" db="EMBL/GenBank/DDBJ databases">
        <authorList>
            <person name="Durkin A.S."/>
            <person name="Madupu R."/>
            <person name="Torralba M."/>
            <person name="Gillis M."/>
            <person name="Methe B."/>
            <person name="Sutton G."/>
            <person name="Nelson K.E."/>
        </authorList>
    </citation>
    <scope>NUCLEOTIDE SEQUENCE [LARGE SCALE GENOMIC DNA]</scope>
    <source>
        <strain evidence="1 2">PB189-T1-4</strain>
    </source>
</reference>
<name>A0ABN0B011_9ACTN</name>
<dbReference type="EMBL" id="AEDQ01000020">
    <property type="protein sequence ID" value="EFL44058.1"/>
    <property type="molecule type" value="Genomic_DNA"/>
</dbReference>
<dbReference type="Proteomes" id="UP000004431">
    <property type="component" value="Unassembled WGS sequence"/>
</dbReference>
<accession>A0ABN0B011</accession>
<dbReference type="PROSITE" id="PS51257">
    <property type="entry name" value="PROKAR_LIPOPROTEIN"/>
    <property type="match status" value="1"/>
</dbReference>
<protein>
    <submittedName>
        <fullName evidence="1">Uncharacterized protein</fullName>
    </submittedName>
</protein>
<proteinExistence type="predicted"/>
<evidence type="ECO:0000313" key="1">
    <source>
        <dbReference type="EMBL" id="EFL44058.1"/>
    </source>
</evidence>
<sequence>MFTRILNAPQIVAALLACEFTHNTPHILRIAPRYRAPCALPVALCARAP</sequence>